<evidence type="ECO:0000313" key="2">
    <source>
        <dbReference type="Proteomes" id="UP000823388"/>
    </source>
</evidence>
<gene>
    <name evidence="1" type="ORF">PVAP13_8KG268703</name>
</gene>
<dbReference type="AlphaFoldDB" id="A0A8T0PRI6"/>
<dbReference type="InterPro" id="IPR007658">
    <property type="entry name" value="DUF594"/>
</dbReference>
<reference evidence="1" key="1">
    <citation type="submission" date="2020-05" db="EMBL/GenBank/DDBJ databases">
        <title>WGS assembly of Panicum virgatum.</title>
        <authorList>
            <person name="Lovell J.T."/>
            <person name="Jenkins J."/>
            <person name="Shu S."/>
            <person name="Juenger T.E."/>
            <person name="Schmutz J."/>
        </authorList>
    </citation>
    <scope>NUCLEOTIDE SEQUENCE</scope>
    <source>
        <strain evidence="1">AP13</strain>
    </source>
</reference>
<accession>A0A8T0PRI6</accession>
<evidence type="ECO:0000313" key="1">
    <source>
        <dbReference type="EMBL" id="KAG2564300.1"/>
    </source>
</evidence>
<comment type="caution">
    <text evidence="1">The sequence shown here is derived from an EMBL/GenBank/DDBJ whole genome shotgun (WGS) entry which is preliminary data.</text>
</comment>
<dbReference type="EMBL" id="CM029051">
    <property type="protein sequence ID" value="KAG2564300.1"/>
    <property type="molecule type" value="Genomic_DNA"/>
</dbReference>
<proteinExistence type="predicted"/>
<keyword evidence="2" id="KW-1185">Reference proteome</keyword>
<dbReference type="PANTHER" id="PTHR31325">
    <property type="entry name" value="OS01G0798800 PROTEIN-RELATED"/>
    <property type="match status" value="1"/>
</dbReference>
<dbReference type="Pfam" id="PF04578">
    <property type="entry name" value="DUF594"/>
    <property type="match status" value="1"/>
</dbReference>
<dbReference type="Proteomes" id="UP000823388">
    <property type="component" value="Chromosome 8K"/>
</dbReference>
<sequence length="186" mass="20152">MLFLLTADPYMLSPTATRSSSYMEVCYGITTRGPRYTTADELADVLRSYGDGLLAAETGSIGCKLGAKLISEEEVKVQDDDAATGSLEVLARVWVEMLCYAAQQCSADSHAKQLSNGGELVTVAALLVKYLTKQNFPEAGTRFDPRHWHRGGPFGSPIPDDEDDTIFSLARAEAVHLSSPDHAPPR</sequence>
<name>A0A8T0PRI6_PANVG</name>
<protein>
    <submittedName>
        <fullName evidence="1">Uncharacterized protein</fullName>
    </submittedName>
</protein>
<organism evidence="1 2">
    <name type="scientific">Panicum virgatum</name>
    <name type="common">Blackwell switchgrass</name>
    <dbReference type="NCBI Taxonomy" id="38727"/>
    <lineage>
        <taxon>Eukaryota</taxon>
        <taxon>Viridiplantae</taxon>
        <taxon>Streptophyta</taxon>
        <taxon>Embryophyta</taxon>
        <taxon>Tracheophyta</taxon>
        <taxon>Spermatophyta</taxon>
        <taxon>Magnoliopsida</taxon>
        <taxon>Liliopsida</taxon>
        <taxon>Poales</taxon>
        <taxon>Poaceae</taxon>
        <taxon>PACMAD clade</taxon>
        <taxon>Panicoideae</taxon>
        <taxon>Panicodae</taxon>
        <taxon>Paniceae</taxon>
        <taxon>Panicinae</taxon>
        <taxon>Panicum</taxon>
        <taxon>Panicum sect. Hiantes</taxon>
    </lineage>
</organism>